<comment type="pathway">
    <text evidence="1 9">Cofactor biosynthesis; thiamine diphosphate biosynthesis; thiamine phosphate from 4-amino-2-methyl-5-diphosphomethylpyrimidine and 4-methyl-5-(2-phosphoethyl)-thiazole: step 1/1.</text>
</comment>
<accession>A0A9D1XAK8</accession>
<sequence>MRHETIYPDFSGGKRLMFITNPSPKQTIEAQVAQVIRGGGTWIQLRMKEGTDLSLAQKVAQLCEKAQPQVDLCIDDDIRCALQVGATAVHLGKKDMPVLWAHEMAKGLEAASRPLLVGATANTFRDIQWAVSQGASYIGLGPFRFTETKKKLSPILGLEGYKRIIEQCEQAGIRIPIFAIGGITIDDVPSLMRTGVTGIAISGAIINAEDPVKTTQQFIETINSYKI</sequence>
<dbReference type="SUPFAM" id="SSF51391">
    <property type="entry name" value="Thiamin phosphate synthase"/>
    <property type="match status" value="1"/>
</dbReference>
<dbReference type="GO" id="GO:0009228">
    <property type="term" value="P:thiamine biosynthetic process"/>
    <property type="evidence" value="ECO:0007669"/>
    <property type="project" value="UniProtKB-KW"/>
</dbReference>
<feature type="binding site" evidence="9">
    <location>
        <begin position="44"/>
        <end position="48"/>
    </location>
    <ligand>
        <name>4-amino-2-methyl-5-(diphosphooxymethyl)pyrimidine</name>
        <dbReference type="ChEBI" id="CHEBI:57841"/>
    </ligand>
</feature>
<dbReference type="InterPro" id="IPR034291">
    <property type="entry name" value="TMP_synthase"/>
</dbReference>
<evidence type="ECO:0000256" key="8">
    <source>
        <dbReference type="ARBA" id="ARBA00047883"/>
    </source>
</evidence>
<dbReference type="Gene3D" id="3.20.20.70">
    <property type="entry name" value="Aldolase class I"/>
    <property type="match status" value="1"/>
</dbReference>
<dbReference type="CDD" id="cd00564">
    <property type="entry name" value="TMP_TenI"/>
    <property type="match status" value="1"/>
</dbReference>
<evidence type="ECO:0000259" key="10">
    <source>
        <dbReference type="Pfam" id="PF02581"/>
    </source>
</evidence>
<reference evidence="11" key="2">
    <citation type="submission" date="2021-04" db="EMBL/GenBank/DDBJ databases">
        <authorList>
            <person name="Gilroy R."/>
        </authorList>
    </citation>
    <scope>NUCLEOTIDE SEQUENCE</scope>
    <source>
        <strain evidence="11">ChiGjej6B6-14162</strain>
    </source>
</reference>
<feature type="binding site" evidence="9">
    <location>
        <position position="76"/>
    </location>
    <ligand>
        <name>Mg(2+)</name>
        <dbReference type="ChEBI" id="CHEBI:18420"/>
    </ligand>
</feature>
<evidence type="ECO:0000256" key="7">
    <source>
        <dbReference type="ARBA" id="ARBA00047851"/>
    </source>
</evidence>
<gene>
    <name evidence="9" type="primary">thiE</name>
    <name evidence="11" type="ORF">H9977_13195</name>
</gene>
<dbReference type="InterPro" id="IPR036206">
    <property type="entry name" value="ThiamineP_synth_sf"/>
</dbReference>
<evidence type="ECO:0000256" key="1">
    <source>
        <dbReference type="ARBA" id="ARBA00005165"/>
    </source>
</evidence>
<evidence type="ECO:0000313" key="11">
    <source>
        <dbReference type="EMBL" id="HIX75969.1"/>
    </source>
</evidence>
<dbReference type="GO" id="GO:0005737">
    <property type="term" value="C:cytoplasm"/>
    <property type="evidence" value="ECO:0007669"/>
    <property type="project" value="TreeGrafter"/>
</dbReference>
<comment type="caution">
    <text evidence="9">Lacks conserved residue(s) required for the propagation of feature annotation.</text>
</comment>
<protein>
    <recommendedName>
        <fullName evidence="9">Thiamine-phosphate synthase</fullName>
        <shortName evidence="9">TP synthase</shortName>
        <shortName evidence="9">TPS</shortName>
        <ecNumber evidence="9">2.5.1.3</ecNumber>
    </recommendedName>
    <alternativeName>
        <fullName evidence="9">Thiamine-phosphate pyrophosphorylase</fullName>
        <shortName evidence="9">TMP pyrophosphorylase</shortName>
        <shortName evidence="9">TMP-PPase</shortName>
    </alternativeName>
</protein>
<comment type="function">
    <text evidence="9">Condenses 4-methyl-5-(beta-hydroxyethyl)thiazole monophosphate (THZ-P) and 2-methyl-4-amino-5-hydroxymethyl pyrimidine pyrophosphate (HMP-PP) to form thiamine monophosphate (TMP).</text>
</comment>
<feature type="binding site" evidence="9">
    <location>
        <position position="120"/>
    </location>
    <ligand>
        <name>4-amino-2-methyl-5-(diphosphooxymethyl)pyrimidine</name>
        <dbReference type="ChEBI" id="CHEBI:57841"/>
    </ligand>
</feature>
<comment type="catalytic activity">
    <reaction evidence="7 9">
        <text>2-(2-carboxy-4-methylthiazol-5-yl)ethyl phosphate + 4-amino-2-methyl-5-(diphosphooxymethyl)pyrimidine + 2 H(+) = thiamine phosphate + CO2 + diphosphate</text>
        <dbReference type="Rhea" id="RHEA:47848"/>
        <dbReference type="ChEBI" id="CHEBI:15378"/>
        <dbReference type="ChEBI" id="CHEBI:16526"/>
        <dbReference type="ChEBI" id="CHEBI:33019"/>
        <dbReference type="ChEBI" id="CHEBI:37575"/>
        <dbReference type="ChEBI" id="CHEBI:57841"/>
        <dbReference type="ChEBI" id="CHEBI:62890"/>
        <dbReference type="EC" id="2.5.1.3"/>
    </reaction>
</comment>
<feature type="binding site" evidence="9">
    <location>
        <position position="75"/>
    </location>
    <ligand>
        <name>4-amino-2-methyl-5-(diphosphooxymethyl)pyrimidine</name>
        <dbReference type="ChEBI" id="CHEBI:57841"/>
    </ligand>
</feature>
<dbReference type="GO" id="GO:0000287">
    <property type="term" value="F:magnesium ion binding"/>
    <property type="evidence" value="ECO:0007669"/>
    <property type="project" value="UniProtKB-UniRule"/>
</dbReference>
<keyword evidence="5 9" id="KW-0784">Thiamine biosynthesis</keyword>
<feature type="binding site" evidence="9">
    <location>
        <position position="182"/>
    </location>
    <ligand>
        <name>2-[(2R,5Z)-2-carboxy-4-methylthiazol-5(2H)-ylidene]ethyl phosphate</name>
        <dbReference type="ChEBI" id="CHEBI:62899"/>
    </ligand>
</feature>
<comment type="caution">
    <text evidence="11">The sequence shown here is derived from an EMBL/GenBank/DDBJ whole genome shotgun (WGS) entry which is preliminary data.</text>
</comment>
<proteinExistence type="inferred from homology"/>
<comment type="cofactor">
    <cofactor evidence="9">
        <name>Mg(2+)</name>
        <dbReference type="ChEBI" id="CHEBI:18420"/>
    </cofactor>
    <text evidence="9">Binds 1 Mg(2+) ion per subunit.</text>
</comment>
<dbReference type="InterPro" id="IPR013785">
    <property type="entry name" value="Aldolase_TIM"/>
</dbReference>
<comment type="catalytic activity">
    <reaction evidence="8 9">
        <text>2-[(2R,5Z)-2-carboxy-4-methylthiazol-5(2H)-ylidene]ethyl phosphate + 4-amino-2-methyl-5-(diphosphooxymethyl)pyrimidine + 2 H(+) = thiamine phosphate + CO2 + diphosphate</text>
        <dbReference type="Rhea" id="RHEA:47844"/>
        <dbReference type="ChEBI" id="CHEBI:15378"/>
        <dbReference type="ChEBI" id="CHEBI:16526"/>
        <dbReference type="ChEBI" id="CHEBI:33019"/>
        <dbReference type="ChEBI" id="CHEBI:37575"/>
        <dbReference type="ChEBI" id="CHEBI:57841"/>
        <dbReference type="ChEBI" id="CHEBI:62899"/>
        <dbReference type="EC" id="2.5.1.3"/>
    </reaction>
</comment>
<evidence type="ECO:0000256" key="6">
    <source>
        <dbReference type="ARBA" id="ARBA00047334"/>
    </source>
</evidence>
<comment type="similarity">
    <text evidence="9">Belongs to the thiamine-phosphate synthase family.</text>
</comment>
<dbReference type="Proteomes" id="UP000886740">
    <property type="component" value="Unassembled WGS sequence"/>
</dbReference>
<dbReference type="GO" id="GO:0009229">
    <property type="term" value="P:thiamine diphosphate biosynthetic process"/>
    <property type="evidence" value="ECO:0007669"/>
    <property type="project" value="UniProtKB-UniRule"/>
</dbReference>
<organism evidence="11 12">
    <name type="scientific">Candidatus Parabacteroides intestinipullorum</name>
    <dbReference type="NCBI Taxonomy" id="2838723"/>
    <lineage>
        <taxon>Bacteria</taxon>
        <taxon>Pseudomonadati</taxon>
        <taxon>Bacteroidota</taxon>
        <taxon>Bacteroidia</taxon>
        <taxon>Bacteroidales</taxon>
        <taxon>Tannerellaceae</taxon>
        <taxon>Parabacteroides</taxon>
    </lineage>
</organism>
<keyword evidence="3 9" id="KW-0479">Metal-binding</keyword>
<dbReference type="GO" id="GO:0004789">
    <property type="term" value="F:thiamine-phosphate diphosphorylase activity"/>
    <property type="evidence" value="ECO:0007669"/>
    <property type="project" value="UniProtKB-UniRule"/>
</dbReference>
<dbReference type="PANTHER" id="PTHR20857:SF15">
    <property type="entry name" value="THIAMINE-PHOSPHATE SYNTHASE"/>
    <property type="match status" value="1"/>
</dbReference>
<feature type="binding site" evidence="9">
    <location>
        <begin position="146"/>
        <end position="148"/>
    </location>
    <ligand>
        <name>2-[(2R,5Z)-2-carboxy-4-methylthiazol-5(2H)-ylidene]ethyl phosphate</name>
        <dbReference type="ChEBI" id="CHEBI:62899"/>
    </ligand>
</feature>
<evidence type="ECO:0000256" key="5">
    <source>
        <dbReference type="ARBA" id="ARBA00022977"/>
    </source>
</evidence>
<evidence type="ECO:0000256" key="3">
    <source>
        <dbReference type="ARBA" id="ARBA00022723"/>
    </source>
</evidence>
<name>A0A9D1XAK8_9BACT</name>
<dbReference type="EC" id="2.5.1.3" evidence="9"/>
<evidence type="ECO:0000256" key="4">
    <source>
        <dbReference type="ARBA" id="ARBA00022842"/>
    </source>
</evidence>
<comment type="catalytic activity">
    <reaction evidence="6 9">
        <text>4-methyl-5-(2-phosphooxyethyl)-thiazole + 4-amino-2-methyl-5-(diphosphooxymethyl)pyrimidine + H(+) = thiamine phosphate + diphosphate</text>
        <dbReference type="Rhea" id="RHEA:22328"/>
        <dbReference type="ChEBI" id="CHEBI:15378"/>
        <dbReference type="ChEBI" id="CHEBI:33019"/>
        <dbReference type="ChEBI" id="CHEBI:37575"/>
        <dbReference type="ChEBI" id="CHEBI:57841"/>
        <dbReference type="ChEBI" id="CHEBI:58296"/>
        <dbReference type="EC" id="2.5.1.3"/>
    </reaction>
</comment>
<dbReference type="HAMAP" id="MF_00097">
    <property type="entry name" value="TMP_synthase"/>
    <property type="match status" value="1"/>
</dbReference>
<dbReference type="InterPro" id="IPR022998">
    <property type="entry name" value="ThiamineP_synth_TenI"/>
</dbReference>
<feature type="domain" description="Thiamine phosphate synthase/TenI" evidence="10">
    <location>
        <begin position="16"/>
        <end position="205"/>
    </location>
</feature>
<evidence type="ECO:0000313" key="12">
    <source>
        <dbReference type="Proteomes" id="UP000886740"/>
    </source>
</evidence>
<keyword evidence="2 9" id="KW-0808">Transferase</keyword>
<dbReference type="PANTHER" id="PTHR20857">
    <property type="entry name" value="THIAMINE-PHOSPHATE PYROPHOSPHORYLASE"/>
    <property type="match status" value="1"/>
</dbReference>
<dbReference type="EMBL" id="DXEL01000090">
    <property type="protein sequence ID" value="HIX75969.1"/>
    <property type="molecule type" value="Genomic_DNA"/>
</dbReference>
<reference evidence="11" key="1">
    <citation type="journal article" date="2021" name="PeerJ">
        <title>Extensive microbial diversity within the chicken gut microbiome revealed by metagenomics and culture.</title>
        <authorList>
            <person name="Gilroy R."/>
            <person name="Ravi A."/>
            <person name="Getino M."/>
            <person name="Pursley I."/>
            <person name="Horton D.L."/>
            <person name="Alikhan N.F."/>
            <person name="Baker D."/>
            <person name="Gharbi K."/>
            <person name="Hall N."/>
            <person name="Watson M."/>
            <person name="Adriaenssens E.M."/>
            <person name="Foster-Nyarko E."/>
            <person name="Jarju S."/>
            <person name="Secka A."/>
            <person name="Antonio M."/>
            <person name="Oren A."/>
            <person name="Chaudhuri R.R."/>
            <person name="La Ragione R."/>
            <person name="Hildebrand F."/>
            <person name="Pallen M.J."/>
        </authorList>
    </citation>
    <scope>NUCLEOTIDE SEQUENCE</scope>
    <source>
        <strain evidence="11">ChiGjej6B6-14162</strain>
    </source>
</reference>
<dbReference type="Pfam" id="PF02581">
    <property type="entry name" value="TMP-TENI"/>
    <property type="match status" value="1"/>
</dbReference>
<dbReference type="AlphaFoldDB" id="A0A9D1XAK8"/>
<evidence type="ECO:0000256" key="9">
    <source>
        <dbReference type="HAMAP-Rule" id="MF_00097"/>
    </source>
</evidence>
<keyword evidence="4 9" id="KW-0460">Magnesium</keyword>
<feature type="binding site" evidence="9">
    <location>
        <position position="149"/>
    </location>
    <ligand>
        <name>4-amino-2-methyl-5-(diphosphooxymethyl)pyrimidine</name>
        <dbReference type="ChEBI" id="CHEBI:57841"/>
    </ligand>
</feature>
<feature type="binding site" evidence="9">
    <location>
        <position position="95"/>
    </location>
    <ligand>
        <name>Mg(2+)</name>
        <dbReference type="ChEBI" id="CHEBI:18420"/>
    </ligand>
</feature>
<evidence type="ECO:0000256" key="2">
    <source>
        <dbReference type="ARBA" id="ARBA00022679"/>
    </source>
</evidence>